<comment type="subcellular location">
    <subcellularLocation>
        <location evidence="1">Membrane</location>
        <topology evidence="1">Single-pass membrane protein</topology>
    </subcellularLocation>
</comment>
<evidence type="ECO:0000256" key="4">
    <source>
        <dbReference type="ARBA" id="ARBA00023136"/>
    </source>
</evidence>
<evidence type="ECO:0000313" key="6">
    <source>
        <dbReference type="RefSeq" id="XP_018808432.2"/>
    </source>
</evidence>
<dbReference type="Gramene" id="Jr10_14230_p1">
    <property type="protein sequence ID" value="cds.Jr10_14230_p1"/>
    <property type="gene ID" value="Jr10_14230"/>
</dbReference>
<dbReference type="InterPro" id="IPR004864">
    <property type="entry name" value="LEA_2"/>
</dbReference>
<dbReference type="GO" id="GO:0016020">
    <property type="term" value="C:membrane"/>
    <property type="evidence" value="ECO:0007669"/>
    <property type="project" value="UniProtKB-SubCell"/>
</dbReference>
<evidence type="ECO:0000313" key="5">
    <source>
        <dbReference type="Proteomes" id="UP000235220"/>
    </source>
</evidence>
<gene>
    <name evidence="6" type="primary">LOC108981654</name>
</gene>
<sequence length="192" mass="21092">MAAGKTSRRCLKSCCCVTAILLVIIAVVLLTLSFTIFKPKDPKITLHVEGLQNIDLSMSMSNVKVNVTLATVITIENPNYGSFKYRNSTAYVHYHGDVVGETPVEERYVPARDKLNMTTSVSIMPGKLLKNRHFLADVGAGSLNMTSTATLPGSLNLLKIFKKHATVYNTCNISIFILTQSVESICHTKLKL</sequence>
<evidence type="ECO:0000256" key="3">
    <source>
        <dbReference type="ARBA" id="ARBA00022989"/>
    </source>
</evidence>
<reference evidence="6" key="1">
    <citation type="submission" date="2025-08" db="UniProtKB">
        <authorList>
            <consortium name="RefSeq"/>
        </authorList>
    </citation>
    <scope>IDENTIFICATION</scope>
    <source>
        <tissue evidence="6">Leaves</tissue>
    </source>
</reference>
<dbReference type="Pfam" id="PF03168">
    <property type="entry name" value="LEA_2"/>
    <property type="match status" value="1"/>
</dbReference>
<proteinExistence type="predicted"/>
<protein>
    <submittedName>
        <fullName evidence="6">Uncharacterized protein LOC108981654</fullName>
    </submittedName>
</protein>
<accession>A0A2I4DMS4</accession>
<dbReference type="PANTHER" id="PTHR31234:SF65">
    <property type="entry name" value="LATE EMBRYOGENESIS ABUNDANT PROTEIN, LEA_2 SUBGROUP"/>
    <property type="match status" value="1"/>
</dbReference>
<keyword evidence="4" id="KW-0472">Membrane</keyword>
<name>A0A2I4DMS4_JUGRE</name>
<keyword evidence="3" id="KW-1133">Transmembrane helix</keyword>
<dbReference type="OrthoDB" id="674678at2759"/>
<dbReference type="PANTHER" id="PTHR31234">
    <property type="entry name" value="LATE EMBRYOGENESIS ABUNDANT (LEA) HYDROXYPROLINE-RICH GLYCOPROTEIN FAMILY"/>
    <property type="match status" value="1"/>
</dbReference>
<dbReference type="STRING" id="51240.A0A2I4DMS4"/>
<dbReference type="InterPro" id="IPR044839">
    <property type="entry name" value="NDR1-like"/>
</dbReference>
<dbReference type="GO" id="GO:0098542">
    <property type="term" value="P:defense response to other organism"/>
    <property type="evidence" value="ECO:0007669"/>
    <property type="project" value="InterPro"/>
</dbReference>
<organism evidence="5 6">
    <name type="scientific">Juglans regia</name>
    <name type="common">English walnut</name>
    <dbReference type="NCBI Taxonomy" id="51240"/>
    <lineage>
        <taxon>Eukaryota</taxon>
        <taxon>Viridiplantae</taxon>
        <taxon>Streptophyta</taxon>
        <taxon>Embryophyta</taxon>
        <taxon>Tracheophyta</taxon>
        <taxon>Spermatophyta</taxon>
        <taxon>Magnoliopsida</taxon>
        <taxon>eudicotyledons</taxon>
        <taxon>Gunneridae</taxon>
        <taxon>Pentapetalae</taxon>
        <taxon>rosids</taxon>
        <taxon>fabids</taxon>
        <taxon>Fagales</taxon>
        <taxon>Juglandaceae</taxon>
        <taxon>Juglans</taxon>
    </lineage>
</organism>
<evidence type="ECO:0000256" key="2">
    <source>
        <dbReference type="ARBA" id="ARBA00022692"/>
    </source>
</evidence>
<dbReference type="KEGG" id="jre:108981654"/>
<dbReference type="RefSeq" id="XP_018808432.2">
    <property type="nucleotide sequence ID" value="XM_018952887.2"/>
</dbReference>
<keyword evidence="5" id="KW-1185">Reference proteome</keyword>
<evidence type="ECO:0000256" key="1">
    <source>
        <dbReference type="ARBA" id="ARBA00004167"/>
    </source>
</evidence>
<dbReference type="GeneID" id="108981654"/>
<keyword evidence="2" id="KW-0812">Transmembrane</keyword>
<dbReference type="AlphaFoldDB" id="A0A2I4DMS4"/>
<dbReference type="Proteomes" id="UP000235220">
    <property type="component" value="Chromosome 10"/>
</dbReference>